<protein>
    <submittedName>
        <fullName evidence="1">Uncharacterized protein</fullName>
    </submittedName>
</protein>
<sequence>MGPHTRVAHMPILALPVWPTQPGPKSTCPTWPSPYGQHNHTQVTTRLCLAHGHA</sequence>
<proteinExistence type="predicted"/>
<dbReference type="Proteomes" id="UP001358586">
    <property type="component" value="Chromosome 13"/>
</dbReference>
<organism evidence="1 2">
    <name type="scientific">Gossypium arboreum</name>
    <name type="common">Tree cotton</name>
    <name type="synonym">Gossypium nanking</name>
    <dbReference type="NCBI Taxonomy" id="29729"/>
    <lineage>
        <taxon>Eukaryota</taxon>
        <taxon>Viridiplantae</taxon>
        <taxon>Streptophyta</taxon>
        <taxon>Embryophyta</taxon>
        <taxon>Tracheophyta</taxon>
        <taxon>Spermatophyta</taxon>
        <taxon>Magnoliopsida</taxon>
        <taxon>eudicotyledons</taxon>
        <taxon>Gunneridae</taxon>
        <taxon>Pentapetalae</taxon>
        <taxon>rosids</taxon>
        <taxon>malvids</taxon>
        <taxon>Malvales</taxon>
        <taxon>Malvaceae</taxon>
        <taxon>Malvoideae</taxon>
        <taxon>Gossypium</taxon>
    </lineage>
</organism>
<evidence type="ECO:0000313" key="1">
    <source>
        <dbReference type="EMBL" id="KAK5771828.1"/>
    </source>
</evidence>
<reference evidence="1 2" key="1">
    <citation type="submission" date="2023-03" db="EMBL/GenBank/DDBJ databases">
        <title>WGS of Gossypium arboreum.</title>
        <authorList>
            <person name="Yu D."/>
        </authorList>
    </citation>
    <scope>NUCLEOTIDE SEQUENCE [LARGE SCALE GENOMIC DNA]</scope>
    <source>
        <tissue evidence="1">Leaf</tissue>
    </source>
</reference>
<keyword evidence="2" id="KW-1185">Reference proteome</keyword>
<accession>A0ABR0MFF6</accession>
<evidence type="ECO:0000313" key="2">
    <source>
        <dbReference type="Proteomes" id="UP001358586"/>
    </source>
</evidence>
<comment type="caution">
    <text evidence="1">The sequence shown here is derived from an EMBL/GenBank/DDBJ whole genome shotgun (WGS) entry which is preliminary data.</text>
</comment>
<dbReference type="EMBL" id="JARKNE010000013">
    <property type="protein sequence ID" value="KAK5771828.1"/>
    <property type="molecule type" value="Genomic_DNA"/>
</dbReference>
<name>A0ABR0MFF6_GOSAR</name>
<gene>
    <name evidence="1" type="ORF">PVK06_048077</name>
</gene>